<evidence type="ECO:0000313" key="3">
    <source>
        <dbReference type="EMBL" id="CAG7652806.1"/>
    </source>
</evidence>
<dbReference type="Pfam" id="PF03807">
    <property type="entry name" value="F420_oxidored"/>
    <property type="match status" value="1"/>
</dbReference>
<evidence type="ECO:0000256" key="1">
    <source>
        <dbReference type="ARBA" id="ARBA00023002"/>
    </source>
</evidence>
<protein>
    <recommendedName>
        <fullName evidence="2">Pyrroline-5-carboxylate reductase catalytic N-terminal domain-containing protein</fullName>
    </recommendedName>
</protein>
<dbReference type="RefSeq" id="WP_218096280.1">
    <property type="nucleotide sequence ID" value="NZ_CAJVAS010000079.1"/>
</dbReference>
<evidence type="ECO:0000313" key="4">
    <source>
        <dbReference type="Proteomes" id="UP000693672"/>
    </source>
</evidence>
<dbReference type="InterPro" id="IPR028939">
    <property type="entry name" value="P5C_Rdtase_cat_N"/>
</dbReference>
<feature type="domain" description="Pyrroline-5-carboxylate reductase catalytic N-terminal" evidence="2">
    <location>
        <begin position="3"/>
        <end position="95"/>
    </location>
</feature>
<dbReference type="EMBL" id="CAJVAS010000079">
    <property type="protein sequence ID" value="CAG7652806.1"/>
    <property type="molecule type" value="Genomic_DNA"/>
</dbReference>
<accession>A0A916K899</accession>
<proteinExistence type="predicted"/>
<name>A0A916K899_9BACL</name>
<keyword evidence="4" id="KW-1185">Reference proteome</keyword>
<comment type="caution">
    <text evidence="3">The sequence shown here is derived from an EMBL/GenBank/DDBJ whole genome shotgun (WGS) entry which is preliminary data.</text>
</comment>
<dbReference type="Proteomes" id="UP000693672">
    <property type="component" value="Unassembled WGS sequence"/>
</dbReference>
<keyword evidence="1" id="KW-0560">Oxidoreductase</keyword>
<reference evidence="3" key="1">
    <citation type="submission" date="2021-06" db="EMBL/GenBank/DDBJ databases">
        <authorList>
            <person name="Criscuolo A."/>
        </authorList>
    </citation>
    <scope>NUCLEOTIDE SEQUENCE</scope>
    <source>
        <strain evidence="3">CIP111600</strain>
    </source>
</reference>
<evidence type="ECO:0000259" key="2">
    <source>
        <dbReference type="Pfam" id="PF03807"/>
    </source>
</evidence>
<sequence length="212" mass="22689">MNIGILGAGNVGKALGRGLVRAGYRVFISSREPDSPKHSAWKQEVGGSGDVTSFGEAARFGEMIIAALPWSGLKGVLETIDPADLKNKTVIDVSNAVHFDNGPRLLLVDTSAGAIIQTLLPESHVVKTLNNVSDKVMIHPQFKEGAPLMFMSGNDPSSKDQVRALLTDLGWSTIVDLGDIQQSRLQESIMLACVISEMQLQSPGSAFALLRH</sequence>
<dbReference type="PANTHER" id="PTHR14239">
    <property type="entry name" value="DUDULIN-RELATED"/>
    <property type="match status" value="1"/>
</dbReference>
<dbReference type="PANTHER" id="PTHR14239:SF10">
    <property type="entry name" value="REDUCTASE"/>
    <property type="match status" value="1"/>
</dbReference>
<dbReference type="InterPro" id="IPR051267">
    <property type="entry name" value="STEAP_metalloreductase"/>
</dbReference>
<dbReference type="AlphaFoldDB" id="A0A916K899"/>
<dbReference type="GO" id="GO:0016491">
    <property type="term" value="F:oxidoreductase activity"/>
    <property type="evidence" value="ECO:0007669"/>
    <property type="project" value="UniProtKB-KW"/>
</dbReference>
<gene>
    <name evidence="3" type="ORF">PAESOLCIP111_06637</name>
</gene>
<organism evidence="3 4">
    <name type="scientific">Paenibacillus solanacearum</name>
    <dbReference type="NCBI Taxonomy" id="2048548"/>
    <lineage>
        <taxon>Bacteria</taxon>
        <taxon>Bacillati</taxon>
        <taxon>Bacillota</taxon>
        <taxon>Bacilli</taxon>
        <taxon>Bacillales</taxon>
        <taxon>Paenibacillaceae</taxon>
        <taxon>Paenibacillus</taxon>
    </lineage>
</organism>